<name>A0A9N7YDD5_PLEPL</name>
<dbReference type="EMBL" id="CADEAL010000441">
    <property type="protein sequence ID" value="CAB1420199.1"/>
    <property type="molecule type" value="Genomic_DNA"/>
</dbReference>
<gene>
    <name evidence="1" type="ORF">PLEPLA_LOCUS8074</name>
</gene>
<evidence type="ECO:0000313" key="2">
    <source>
        <dbReference type="Proteomes" id="UP001153269"/>
    </source>
</evidence>
<keyword evidence="2" id="KW-1185">Reference proteome</keyword>
<reference evidence="1" key="1">
    <citation type="submission" date="2020-03" db="EMBL/GenBank/DDBJ databases">
        <authorList>
            <person name="Weist P."/>
        </authorList>
    </citation>
    <scope>NUCLEOTIDE SEQUENCE</scope>
</reference>
<protein>
    <submittedName>
        <fullName evidence="1">Uncharacterized protein</fullName>
    </submittedName>
</protein>
<dbReference type="AlphaFoldDB" id="A0A9N7YDD5"/>
<comment type="caution">
    <text evidence="1">The sequence shown here is derived from an EMBL/GenBank/DDBJ whole genome shotgun (WGS) entry which is preliminary data.</text>
</comment>
<evidence type="ECO:0000313" key="1">
    <source>
        <dbReference type="EMBL" id="CAB1420199.1"/>
    </source>
</evidence>
<organism evidence="1 2">
    <name type="scientific">Pleuronectes platessa</name>
    <name type="common">European plaice</name>
    <dbReference type="NCBI Taxonomy" id="8262"/>
    <lineage>
        <taxon>Eukaryota</taxon>
        <taxon>Metazoa</taxon>
        <taxon>Chordata</taxon>
        <taxon>Craniata</taxon>
        <taxon>Vertebrata</taxon>
        <taxon>Euteleostomi</taxon>
        <taxon>Actinopterygii</taxon>
        <taxon>Neopterygii</taxon>
        <taxon>Teleostei</taxon>
        <taxon>Neoteleostei</taxon>
        <taxon>Acanthomorphata</taxon>
        <taxon>Carangaria</taxon>
        <taxon>Pleuronectiformes</taxon>
        <taxon>Pleuronectoidei</taxon>
        <taxon>Pleuronectidae</taxon>
        <taxon>Pleuronectes</taxon>
    </lineage>
</organism>
<dbReference type="Proteomes" id="UP001153269">
    <property type="component" value="Unassembled WGS sequence"/>
</dbReference>
<accession>A0A9N7YDD5</accession>
<sequence>MPCSRPAQFKDYECEVTPSASRHNCLLSPSYFLHIIAAVLHRRSLYHLGQFMGKESWGLSLVDGGATNAGEKLMKKNQLYKKTRCQHIPGLRHALNSRGAMLLDAKCSSESLRTSSPAYRTISCQPLSNESAESPEEPM</sequence>
<proteinExistence type="predicted"/>